<gene>
    <name evidence="1" type="ORF">OLMES_1574</name>
</gene>
<organism evidence="1 2">
    <name type="scientific">Oleiphilus messinensis</name>
    <dbReference type="NCBI Taxonomy" id="141451"/>
    <lineage>
        <taxon>Bacteria</taxon>
        <taxon>Pseudomonadati</taxon>
        <taxon>Pseudomonadota</taxon>
        <taxon>Gammaproteobacteria</taxon>
        <taxon>Oceanospirillales</taxon>
        <taxon>Oleiphilaceae</taxon>
        <taxon>Oleiphilus</taxon>
    </lineage>
</organism>
<evidence type="ECO:0000313" key="1">
    <source>
        <dbReference type="EMBL" id="ARU55649.1"/>
    </source>
</evidence>
<proteinExistence type="predicted"/>
<name>A0A1Y0I614_9GAMM</name>
<dbReference type="EMBL" id="CP021425">
    <property type="protein sequence ID" value="ARU55649.1"/>
    <property type="molecule type" value="Genomic_DNA"/>
</dbReference>
<dbReference type="RefSeq" id="WP_087460730.1">
    <property type="nucleotide sequence ID" value="NZ_CP021425.1"/>
</dbReference>
<protein>
    <submittedName>
        <fullName evidence="1">Uncharacterized protein</fullName>
    </submittedName>
</protein>
<dbReference type="KEGG" id="ome:OLMES_1574"/>
<evidence type="ECO:0000313" key="2">
    <source>
        <dbReference type="Proteomes" id="UP000196027"/>
    </source>
</evidence>
<reference evidence="1 2" key="1">
    <citation type="submission" date="2017-05" db="EMBL/GenBank/DDBJ databases">
        <title>Genomic insights into alkan degradation activity of Oleiphilus messinensis.</title>
        <authorList>
            <person name="Kozyavkin S.A."/>
            <person name="Slesarev A.I."/>
            <person name="Golyshin P.N."/>
            <person name="Korzhenkov A."/>
            <person name="Golyshina O.N."/>
            <person name="Toshchakov S.V."/>
        </authorList>
    </citation>
    <scope>NUCLEOTIDE SEQUENCE [LARGE SCALE GENOMIC DNA]</scope>
    <source>
        <strain evidence="1 2">ME102</strain>
    </source>
</reference>
<accession>A0A1Y0I614</accession>
<dbReference type="Proteomes" id="UP000196027">
    <property type="component" value="Chromosome"/>
</dbReference>
<sequence length="72" mass="8003">MKTNLLTLLQRGAKTEQELAVIYSVEKMPEVMALVKSLVAAGILGDYCRMVPEGNNMFHFEREYGLALEAVA</sequence>
<dbReference type="OrthoDB" id="6197668at2"/>
<dbReference type="AlphaFoldDB" id="A0A1Y0I614"/>
<keyword evidence="2" id="KW-1185">Reference proteome</keyword>